<dbReference type="EMBL" id="CP051167">
    <property type="protein sequence ID" value="QIZ71920.1"/>
    <property type="molecule type" value="Genomic_DNA"/>
</dbReference>
<keyword evidence="2" id="KW-1185">Reference proteome</keyword>
<name>A0A6H1U178_9CYAN</name>
<sequence>MFSSLFDLRSSGNQGISVGKVFLLKAQRRSPPPSGSSSVAVKILSYIKNGNRNNISPQAVVATLSLPVEVENLPCHRKLLG</sequence>
<gene>
    <name evidence="1" type="ORF">HCG48_16155</name>
</gene>
<dbReference type="RefSeq" id="WP_168570071.1">
    <property type="nucleotide sequence ID" value="NZ_CP051167.1"/>
</dbReference>
<reference evidence="1 2" key="1">
    <citation type="submission" date="2020-04" db="EMBL/GenBank/DDBJ databases">
        <authorList>
            <person name="Basu S."/>
            <person name="Maruthanayagam V."/>
            <person name="Chakraborty S."/>
            <person name="Pramanik A."/>
            <person name="Mukherjee J."/>
            <person name="Brink B."/>
        </authorList>
    </citation>
    <scope>NUCLEOTIDE SEQUENCE [LARGE SCALE GENOMIC DNA]</scope>
    <source>
        <strain evidence="1 2">AP17</strain>
    </source>
</reference>
<evidence type="ECO:0000313" key="1">
    <source>
        <dbReference type="EMBL" id="QIZ71920.1"/>
    </source>
</evidence>
<proteinExistence type="predicted"/>
<organism evidence="1 2">
    <name type="scientific">Oxynema aestuarii AP17</name>
    <dbReference type="NCBI Taxonomy" id="2064643"/>
    <lineage>
        <taxon>Bacteria</taxon>
        <taxon>Bacillati</taxon>
        <taxon>Cyanobacteriota</taxon>
        <taxon>Cyanophyceae</taxon>
        <taxon>Oscillatoriophycideae</taxon>
        <taxon>Oscillatoriales</taxon>
        <taxon>Oscillatoriaceae</taxon>
        <taxon>Oxynema</taxon>
        <taxon>Oxynema aestuarii</taxon>
    </lineage>
</organism>
<dbReference type="KEGG" id="oxy:HCG48_16155"/>
<protein>
    <submittedName>
        <fullName evidence="1">Uncharacterized protein</fullName>
    </submittedName>
</protein>
<evidence type="ECO:0000313" key="2">
    <source>
        <dbReference type="Proteomes" id="UP000500857"/>
    </source>
</evidence>
<dbReference type="Proteomes" id="UP000500857">
    <property type="component" value="Chromosome"/>
</dbReference>
<accession>A0A6H1U178</accession>
<dbReference type="AlphaFoldDB" id="A0A6H1U178"/>